<evidence type="ECO:0000313" key="3">
    <source>
        <dbReference type="Proteomes" id="UP000198553"/>
    </source>
</evidence>
<dbReference type="InterPro" id="IPR000914">
    <property type="entry name" value="SBP_5_dom"/>
</dbReference>
<keyword evidence="3" id="KW-1185">Reference proteome</keyword>
<dbReference type="AlphaFoldDB" id="A0A1H7WD06"/>
<dbReference type="CDD" id="cd00995">
    <property type="entry name" value="PBP2_NikA_DppA_OppA_like"/>
    <property type="match status" value="1"/>
</dbReference>
<dbReference type="Proteomes" id="UP000198553">
    <property type="component" value="Unassembled WGS sequence"/>
</dbReference>
<dbReference type="EMBL" id="FOBW01000001">
    <property type="protein sequence ID" value="SEM19391.1"/>
    <property type="molecule type" value="Genomic_DNA"/>
</dbReference>
<proteinExistence type="predicted"/>
<dbReference type="Gene3D" id="3.10.105.10">
    <property type="entry name" value="Dipeptide-binding Protein, Domain 3"/>
    <property type="match status" value="2"/>
</dbReference>
<protein>
    <submittedName>
        <fullName evidence="2">Peptide/nickel transport system substrate-binding protein</fullName>
    </submittedName>
</protein>
<dbReference type="GO" id="GO:1904680">
    <property type="term" value="F:peptide transmembrane transporter activity"/>
    <property type="evidence" value="ECO:0007669"/>
    <property type="project" value="TreeGrafter"/>
</dbReference>
<feature type="domain" description="Solute-binding protein family 5" evidence="1">
    <location>
        <begin position="275"/>
        <end position="564"/>
    </location>
</feature>
<gene>
    <name evidence="2" type="ORF">SAMN05192533_101367</name>
</gene>
<evidence type="ECO:0000259" key="1">
    <source>
        <dbReference type="Pfam" id="PF00496"/>
    </source>
</evidence>
<dbReference type="Pfam" id="PF00496">
    <property type="entry name" value="SBP_bac_5"/>
    <property type="match status" value="1"/>
</dbReference>
<dbReference type="PROSITE" id="PS51257">
    <property type="entry name" value="PROKAR_LIPOPROTEIN"/>
    <property type="match status" value="1"/>
</dbReference>
<accession>A0A1H7WD06</accession>
<dbReference type="OrthoDB" id="9796817at2"/>
<sequence>MRVDLTIVRRKGVYRLNKSILLLLISTILFLSACSISANNENGSATEVILPVTKDLPQNQKVREIVLNVPTKEDDPIQYEYGFMMAEEWKKLGLDVKVEPLNSSSFSDIHAQKKEFDSLILTWNHSFNGYDPDSFINRLGANHGDNLSGYDHAEYNAMVDEQRKTKNLGDRKEIIKKAEEQLLENVPIAPIVHRNHLLPIKNEKFTNFTYTTGEGLNSFWTFMELEPKGIQKYVRWGYPSDLETLNPLASSRKLDSQVFRLVYDHLVRISETGEVKNSAATSIEDVNEDGKKYLIKLREDLTFHDGEKVTATDIKFSFDLVKESKIPAFDSLVEHIEKVEIVDELSVRFTLKQHFAPFLSETLSQIYILPHHIWQPIFEEKGGNGVLEDSNEKMIGSGPFIFDYWDPGQELKLDTNKNYFSQSKINGILRIPYENEEKLITDVINGNVEISGAEVTPIEVEKLNESNEMEVISVPSVDLDAVHFNIREKPFDDHFFRQALTLTIPREKIIGEILKEHAQVANGLIAPANESWHSSDLEGYEYNLEAAVNTLKDAGYKWNEKGEIYYPGKPK</sequence>
<reference evidence="3" key="1">
    <citation type="submission" date="2016-10" db="EMBL/GenBank/DDBJ databases">
        <authorList>
            <person name="Varghese N."/>
            <person name="Submissions S."/>
        </authorList>
    </citation>
    <scope>NUCLEOTIDE SEQUENCE [LARGE SCALE GENOMIC DNA]</scope>
    <source>
        <strain evidence="3">B48,IBRC-M 10115,DSM 25386,CECT 8001</strain>
    </source>
</reference>
<dbReference type="SUPFAM" id="SSF53850">
    <property type="entry name" value="Periplasmic binding protein-like II"/>
    <property type="match status" value="2"/>
</dbReference>
<dbReference type="STRING" id="930146.SAMN05192533_101367"/>
<dbReference type="Gene3D" id="3.40.190.10">
    <property type="entry name" value="Periplasmic binding protein-like II"/>
    <property type="match status" value="1"/>
</dbReference>
<dbReference type="InterPro" id="IPR039424">
    <property type="entry name" value="SBP_5"/>
</dbReference>
<organism evidence="2 3">
    <name type="scientific">Mesobacillus persicus</name>
    <dbReference type="NCBI Taxonomy" id="930146"/>
    <lineage>
        <taxon>Bacteria</taxon>
        <taxon>Bacillati</taxon>
        <taxon>Bacillota</taxon>
        <taxon>Bacilli</taxon>
        <taxon>Bacillales</taxon>
        <taxon>Bacillaceae</taxon>
        <taxon>Mesobacillus</taxon>
    </lineage>
</organism>
<dbReference type="GO" id="GO:0015833">
    <property type="term" value="P:peptide transport"/>
    <property type="evidence" value="ECO:0007669"/>
    <property type="project" value="TreeGrafter"/>
</dbReference>
<dbReference type="PANTHER" id="PTHR30290">
    <property type="entry name" value="PERIPLASMIC BINDING COMPONENT OF ABC TRANSPORTER"/>
    <property type="match status" value="1"/>
</dbReference>
<evidence type="ECO:0000313" key="2">
    <source>
        <dbReference type="EMBL" id="SEM19391.1"/>
    </source>
</evidence>
<name>A0A1H7WD06_9BACI</name>